<dbReference type="STRING" id="666681.M301_1106"/>
<dbReference type="OrthoDB" id="8537400at2"/>
<evidence type="ECO:0008006" key="5">
    <source>
        <dbReference type="Google" id="ProtNLM"/>
    </source>
</evidence>
<gene>
    <name evidence="3" type="ordered locus">M301_1106</name>
</gene>
<dbReference type="RefSeq" id="WP_013147806.1">
    <property type="nucleotide sequence ID" value="NC_014207.1"/>
</dbReference>
<dbReference type="KEGG" id="meh:M301_1106"/>
<name>D7DQB9_METV0</name>
<feature type="chain" id="PRO_5003094827" description="Lipoprotein" evidence="2">
    <location>
        <begin position="21"/>
        <end position="202"/>
    </location>
</feature>
<feature type="signal peptide" evidence="2">
    <location>
        <begin position="1"/>
        <end position="20"/>
    </location>
</feature>
<sequence length="202" mass="22932" precursor="true">MSIKVIISLSVLVLSLGACTSVTNKPAEKEPNTTKSLEIRKAETSASRQDRVNSLLLFIDRFSNETLDVQKKSFNETNRALIENKFDLTERIKLAIMLSLPSSRVRDTAKAQSLLQDLLQENSLNPTESALTSLFYEYVLDDIKQSQKNRDDLKKLDLSQQKLEALQQKYDALDKKLNDLKNIEKTISDRDSKVISKPMTKP</sequence>
<dbReference type="PROSITE" id="PS51257">
    <property type="entry name" value="PROKAR_LIPOPROTEIN"/>
    <property type="match status" value="1"/>
</dbReference>
<evidence type="ECO:0000313" key="4">
    <source>
        <dbReference type="Proteomes" id="UP000000383"/>
    </source>
</evidence>
<proteinExistence type="predicted"/>
<reference evidence="3 4" key="2">
    <citation type="journal article" date="2011" name="J. Bacteriol.">
        <title>Genomes of three methylotrophs from a single niche uncover genetic and metabolic divergence of Methylophilaceae.</title>
        <authorList>
            <person name="Lapidus A."/>
            <person name="Clum A."/>
            <person name="Labutti K."/>
            <person name="Kaluzhnaya M.G."/>
            <person name="Lim S."/>
            <person name="Beck D.A."/>
            <person name="Glavina Del Rio T."/>
            <person name="Nolan M."/>
            <person name="Mavromatis K."/>
            <person name="Huntemann M."/>
            <person name="Lucas S."/>
            <person name="Lidstrom M.E."/>
            <person name="Ivanova N."/>
            <person name="Chistoserdova L."/>
        </authorList>
    </citation>
    <scope>NUCLEOTIDE SEQUENCE [LARGE SCALE GENOMIC DNA]</scope>
    <source>
        <strain evidence="3 4">301</strain>
    </source>
</reference>
<accession>D7DQB9</accession>
<evidence type="ECO:0000256" key="1">
    <source>
        <dbReference type="SAM" id="Coils"/>
    </source>
</evidence>
<evidence type="ECO:0000313" key="3">
    <source>
        <dbReference type="EMBL" id="ADI29490.1"/>
    </source>
</evidence>
<dbReference type="eggNOG" id="ENOG5032PXE">
    <property type="taxonomic scope" value="Bacteria"/>
</dbReference>
<evidence type="ECO:0000256" key="2">
    <source>
        <dbReference type="SAM" id="SignalP"/>
    </source>
</evidence>
<dbReference type="EMBL" id="CP002056">
    <property type="protein sequence ID" value="ADI29490.1"/>
    <property type="molecule type" value="Genomic_DNA"/>
</dbReference>
<dbReference type="Proteomes" id="UP000000383">
    <property type="component" value="Chromosome"/>
</dbReference>
<reference evidence="4" key="1">
    <citation type="submission" date="2010-05" db="EMBL/GenBank/DDBJ databases">
        <title>Complete sequence of Methylotenera sp. 301.</title>
        <authorList>
            <person name="Lucas S."/>
            <person name="Copeland A."/>
            <person name="Lapidus A."/>
            <person name="Cheng J.-F."/>
            <person name="Bruce D."/>
            <person name="Goodwin L."/>
            <person name="Pitluck S."/>
            <person name="Clum A."/>
            <person name="Land M."/>
            <person name="Hauser L."/>
            <person name="Kyrpides N."/>
            <person name="Ivanova N."/>
            <person name="Chistoservova L."/>
            <person name="Kalyuzhnaya M."/>
            <person name="Woyke T."/>
        </authorList>
    </citation>
    <scope>NUCLEOTIDE SEQUENCE [LARGE SCALE GENOMIC DNA]</scope>
    <source>
        <strain evidence="4">301</strain>
    </source>
</reference>
<keyword evidence="2" id="KW-0732">Signal</keyword>
<keyword evidence="4" id="KW-1185">Reference proteome</keyword>
<organism evidence="3 4">
    <name type="scientific">Methylotenera versatilis (strain 301)</name>
    <dbReference type="NCBI Taxonomy" id="666681"/>
    <lineage>
        <taxon>Bacteria</taxon>
        <taxon>Pseudomonadati</taxon>
        <taxon>Pseudomonadota</taxon>
        <taxon>Betaproteobacteria</taxon>
        <taxon>Nitrosomonadales</taxon>
        <taxon>Methylophilaceae</taxon>
        <taxon>Methylotenera</taxon>
    </lineage>
</organism>
<feature type="coiled-coil region" evidence="1">
    <location>
        <begin position="149"/>
        <end position="186"/>
    </location>
</feature>
<dbReference type="HOGENOM" id="CLU_1501422_0_0_4"/>
<dbReference type="AlphaFoldDB" id="D7DQB9"/>
<keyword evidence="1" id="KW-0175">Coiled coil</keyword>
<protein>
    <recommendedName>
        <fullName evidence="5">Lipoprotein</fullName>
    </recommendedName>
</protein>